<comment type="caution">
    <text evidence="2">The sequence shown here is derived from an EMBL/GenBank/DDBJ whole genome shotgun (WGS) entry which is preliminary data.</text>
</comment>
<gene>
    <name evidence="2" type="ORF">MSPICULIGERA_LOCUS1778</name>
</gene>
<dbReference type="AlphaFoldDB" id="A0AA36C6K1"/>
<accession>A0AA36C6K1</accession>
<evidence type="ECO:0000313" key="3">
    <source>
        <dbReference type="Proteomes" id="UP001177023"/>
    </source>
</evidence>
<feature type="non-terminal residue" evidence="2">
    <location>
        <position position="1"/>
    </location>
</feature>
<feature type="compositionally biased region" description="Acidic residues" evidence="1">
    <location>
        <begin position="84"/>
        <end position="102"/>
    </location>
</feature>
<sequence>MVAARLFDLTAETFLGSYFRYLADQPLLRFISGNVAALYKNYSGLEYDSEPAEQLAVGIVVHGPCNHEGCRERDVLNHGVSDSGEFDPLLDSDDDEEEDDDPEHEHENEHEPDYSDNEDKPSTSMRHRKPNVPAETDC</sequence>
<dbReference type="EMBL" id="CATQJA010000544">
    <property type="protein sequence ID" value="CAJ0561263.1"/>
    <property type="molecule type" value="Genomic_DNA"/>
</dbReference>
<protein>
    <submittedName>
        <fullName evidence="2">Uncharacterized protein</fullName>
    </submittedName>
</protein>
<feature type="compositionally biased region" description="Basic and acidic residues" evidence="1">
    <location>
        <begin position="103"/>
        <end position="121"/>
    </location>
</feature>
<proteinExistence type="predicted"/>
<keyword evidence="3" id="KW-1185">Reference proteome</keyword>
<name>A0AA36C6K1_9BILA</name>
<evidence type="ECO:0000313" key="2">
    <source>
        <dbReference type="EMBL" id="CAJ0561263.1"/>
    </source>
</evidence>
<reference evidence="2" key="1">
    <citation type="submission" date="2023-06" db="EMBL/GenBank/DDBJ databases">
        <authorList>
            <person name="Delattre M."/>
        </authorList>
    </citation>
    <scope>NUCLEOTIDE SEQUENCE</scope>
    <source>
        <strain evidence="2">AF72</strain>
    </source>
</reference>
<organism evidence="2 3">
    <name type="scientific">Mesorhabditis spiculigera</name>
    <dbReference type="NCBI Taxonomy" id="96644"/>
    <lineage>
        <taxon>Eukaryota</taxon>
        <taxon>Metazoa</taxon>
        <taxon>Ecdysozoa</taxon>
        <taxon>Nematoda</taxon>
        <taxon>Chromadorea</taxon>
        <taxon>Rhabditida</taxon>
        <taxon>Rhabditina</taxon>
        <taxon>Rhabditomorpha</taxon>
        <taxon>Rhabditoidea</taxon>
        <taxon>Rhabditidae</taxon>
        <taxon>Mesorhabditinae</taxon>
        <taxon>Mesorhabditis</taxon>
    </lineage>
</organism>
<dbReference type="Proteomes" id="UP001177023">
    <property type="component" value="Unassembled WGS sequence"/>
</dbReference>
<feature type="region of interest" description="Disordered" evidence="1">
    <location>
        <begin position="76"/>
        <end position="138"/>
    </location>
</feature>
<evidence type="ECO:0000256" key="1">
    <source>
        <dbReference type="SAM" id="MobiDB-lite"/>
    </source>
</evidence>